<reference evidence="14" key="2">
    <citation type="submission" date="2023-02" db="EMBL/GenBank/DDBJ databases">
        <authorList>
            <person name="Swenson N.G."/>
            <person name="Wegrzyn J.L."/>
            <person name="Mcevoy S.L."/>
        </authorList>
    </citation>
    <scope>NUCLEOTIDE SEQUENCE</scope>
    <source>
        <strain evidence="14">91603</strain>
        <tissue evidence="14">Leaf</tissue>
    </source>
</reference>
<evidence type="ECO:0000256" key="9">
    <source>
        <dbReference type="ARBA" id="ARBA00031642"/>
    </source>
</evidence>
<dbReference type="GO" id="GO:0016020">
    <property type="term" value="C:membrane"/>
    <property type="evidence" value="ECO:0007669"/>
    <property type="project" value="UniProtKB-SubCell"/>
</dbReference>
<evidence type="ECO:0000256" key="1">
    <source>
        <dbReference type="ARBA" id="ARBA00004370"/>
    </source>
</evidence>
<dbReference type="Gene3D" id="3.40.50.1240">
    <property type="entry name" value="Phosphoglycerate mutase-like"/>
    <property type="match status" value="1"/>
</dbReference>
<evidence type="ECO:0000313" key="15">
    <source>
        <dbReference type="Proteomes" id="UP001064489"/>
    </source>
</evidence>
<dbReference type="GO" id="GO:0034417">
    <property type="term" value="F:bisphosphoglycerate 3-phosphatase activity"/>
    <property type="evidence" value="ECO:0007669"/>
    <property type="project" value="UniProtKB-EC"/>
</dbReference>
<evidence type="ECO:0000256" key="3">
    <source>
        <dbReference type="ARBA" id="ARBA00012976"/>
    </source>
</evidence>
<dbReference type="EC" id="3.1.3.62" evidence="4"/>
<dbReference type="EC" id="3.1.3.80" evidence="3"/>
<keyword evidence="8" id="KW-0472">Membrane</keyword>
<protein>
    <recommendedName>
        <fullName evidence="5">Multiple inositol polyphosphate phosphatase 1</fullName>
        <ecNumber evidence="4">3.1.3.62</ecNumber>
        <ecNumber evidence="3">3.1.3.80</ecNumber>
    </recommendedName>
    <alternativeName>
        <fullName evidence="9">2,3-bisphosphoglycerate 3-phosphatase</fullName>
    </alternativeName>
</protein>
<evidence type="ECO:0000256" key="7">
    <source>
        <dbReference type="ARBA" id="ARBA00022801"/>
    </source>
</evidence>
<comment type="caution">
    <text evidence="14">The sequence shown here is derived from an EMBL/GenBank/DDBJ whole genome shotgun (WGS) entry which is preliminary data.</text>
</comment>
<evidence type="ECO:0000256" key="4">
    <source>
        <dbReference type="ARBA" id="ARBA00013040"/>
    </source>
</evidence>
<dbReference type="GO" id="GO:0003993">
    <property type="term" value="F:acid phosphatase activity"/>
    <property type="evidence" value="ECO:0007669"/>
    <property type="project" value="TreeGrafter"/>
</dbReference>
<evidence type="ECO:0000256" key="8">
    <source>
        <dbReference type="ARBA" id="ARBA00023136"/>
    </source>
</evidence>
<dbReference type="PANTHER" id="PTHR20963:SF8">
    <property type="entry name" value="MULTIPLE INOSITOL POLYPHOSPHATE PHOSPHATASE 1"/>
    <property type="match status" value="1"/>
</dbReference>
<evidence type="ECO:0000256" key="10">
    <source>
        <dbReference type="ARBA" id="ARBA00043668"/>
    </source>
</evidence>
<keyword evidence="15" id="KW-1185">Reference proteome</keyword>
<comment type="catalytic activity">
    <reaction evidence="10">
        <text>1D-myo-inositol 1,2,5,6-tetrakisphosphate + H2O = 1D-myo-inositol 1,2,6-trisphosphate + phosphate</text>
        <dbReference type="Rhea" id="RHEA:77119"/>
        <dbReference type="ChEBI" id="CHEBI:15377"/>
        <dbReference type="ChEBI" id="CHEBI:43474"/>
        <dbReference type="ChEBI" id="CHEBI:195535"/>
        <dbReference type="ChEBI" id="CHEBI:195537"/>
        <dbReference type="EC" id="3.1.3.62"/>
    </reaction>
    <physiologicalReaction direction="left-to-right" evidence="10">
        <dbReference type="Rhea" id="RHEA:77120"/>
    </physiologicalReaction>
</comment>
<evidence type="ECO:0000256" key="12">
    <source>
        <dbReference type="ARBA" id="ARBA00043691"/>
    </source>
</evidence>
<evidence type="ECO:0000256" key="6">
    <source>
        <dbReference type="ARBA" id="ARBA00022729"/>
    </source>
</evidence>
<proteinExistence type="inferred from homology"/>
<dbReference type="SUPFAM" id="SSF53254">
    <property type="entry name" value="Phosphoglycerate mutase-like"/>
    <property type="match status" value="1"/>
</dbReference>
<evidence type="ECO:0000256" key="2">
    <source>
        <dbReference type="ARBA" id="ARBA00008422"/>
    </source>
</evidence>
<comment type="catalytic activity">
    <reaction evidence="12">
        <text>1D-myo-inositol hexakisphosphate + H2O = 1D-myo-inositol 1,2,4,5,6-pentakisphosphate + phosphate</text>
        <dbReference type="Rhea" id="RHEA:16989"/>
        <dbReference type="ChEBI" id="CHEBI:15377"/>
        <dbReference type="ChEBI" id="CHEBI:43474"/>
        <dbReference type="ChEBI" id="CHEBI:57798"/>
        <dbReference type="ChEBI" id="CHEBI:58130"/>
        <dbReference type="EC" id="3.1.3.62"/>
    </reaction>
    <physiologicalReaction direction="left-to-right" evidence="12">
        <dbReference type="Rhea" id="RHEA:16990"/>
    </physiologicalReaction>
</comment>
<accession>A0AAD5NG18</accession>
<sequence>MASLLSLASDLPLNLVENHGPGSYEKARLRFAHAETVVPFSCLLGLFLEKSEFQQIQREEPLQLLPKPPQNRSWRASTVAPFAGNNMLVLCSCPAKSSNKYFVQVLHNERPIPMPVSS</sequence>
<keyword evidence="6" id="KW-0732">Signal</keyword>
<keyword evidence="7" id="KW-0378">Hydrolase</keyword>
<dbReference type="Proteomes" id="UP001064489">
    <property type="component" value="Chromosome 12"/>
</dbReference>
<dbReference type="InterPro" id="IPR029033">
    <property type="entry name" value="His_PPase_superfam"/>
</dbReference>
<dbReference type="InterPro" id="IPR000560">
    <property type="entry name" value="His_Pase_clade-2"/>
</dbReference>
<comment type="catalytic activity">
    <reaction evidence="13">
        <text>(2R)-2,3-bisphosphoglycerate + H2O = (2R)-2-phosphoglycerate + phosphate</text>
        <dbReference type="Rhea" id="RHEA:27381"/>
        <dbReference type="ChEBI" id="CHEBI:15377"/>
        <dbReference type="ChEBI" id="CHEBI:43474"/>
        <dbReference type="ChEBI" id="CHEBI:58248"/>
        <dbReference type="ChEBI" id="CHEBI:58289"/>
        <dbReference type="EC" id="3.1.3.80"/>
    </reaction>
    <physiologicalReaction direction="left-to-right" evidence="13">
        <dbReference type="Rhea" id="RHEA:27382"/>
    </physiologicalReaction>
</comment>
<comment type="catalytic activity">
    <reaction evidence="11">
        <text>1D-myo-inositol 1,2,4,5,6-pentakisphosphate + H2O = 1D-myo-inositol 1,2,5,6-tetrakisphosphate + phosphate</text>
        <dbReference type="Rhea" id="RHEA:77115"/>
        <dbReference type="ChEBI" id="CHEBI:15377"/>
        <dbReference type="ChEBI" id="CHEBI:43474"/>
        <dbReference type="ChEBI" id="CHEBI:57798"/>
        <dbReference type="ChEBI" id="CHEBI:195535"/>
        <dbReference type="EC" id="3.1.3.62"/>
    </reaction>
    <physiologicalReaction direction="left-to-right" evidence="11">
        <dbReference type="Rhea" id="RHEA:77116"/>
    </physiologicalReaction>
</comment>
<dbReference type="GO" id="GO:0052745">
    <property type="term" value="F:inositol phosphate phosphatase activity"/>
    <property type="evidence" value="ECO:0007669"/>
    <property type="project" value="TreeGrafter"/>
</dbReference>
<evidence type="ECO:0000256" key="11">
    <source>
        <dbReference type="ARBA" id="ARBA00043671"/>
    </source>
</evidence>
<dbReference type="PANTHER" id="PTHR20963">
    <property type="entry name" value="MULTIPLE INOSITOL POLYPHOSPHATE PHOSPHATASE-RELATED"/>
    <property type="match status" value="1"/>
</dbReference>
<dbReference type="Pfam" id="PF00328">
    <property type="entry name" value="His_Phos_2"/>
    <property type="match status" value="1"/>
</dbReference>
<comment type="similarity">
    <text evidence="2">Belongs to the histidine acid phosphatase family. MINPP1 subfamily.</text>
</comment>
<evidence type="ECO:0000256" key="5">
    <source>
        <dbReference type="ARBA" id="ARBA00018097"/>
    </source>
</evidence>
<dbReference type="EMBL" id="JAJSOW010000107">
    <property type="protein sequence ID" value="KAI9156434.1"/>
    <property type="molecule type" value="Genomic_DNA"/>
</dbReference>
<organism evidence="14 15">
    <name type="scientific">Acer negundo</name>
    <name type="common">Box elder</name>
    <dbReference type="NCBI Taxonomy" id="4023"/>
    <lineage>
        <taxon>Eukaryota</taxon>
        <taxon>Viridiplantae</taxon>
        <taxon>Streptophyta</taxon>
        <taxon>Embryophyta</taxon>
        <taxon>Tracheophyta</taxon>
        <taxon>Spermatophyta</taxon>
        <taxon>Magnoliopsida</taxon>
        <taxon>eudicotyledons</taxon>
        <taxon>Gunneridae</taxon>
        <taxon>Pentapetalae</taxon>
        <taxon>rosids</taxon>
        <taxon>malvids</taxon>
        <taxon>Sapindales</taxon>
        <taxon>Sapindaceae</taxon>
        <taxon>Hippocastanoideae</taxon>
        <taxon>Acereae</taxon>
        <taxon>Acer</taxon>
    </lineage>
</organism>
<comment type="subcellular location">
    <subcellularLocation>
        <location evidence="1">Membrane</location>
    </subcellularLocation>
</comment>
<reference evidence="14" key="1">
    <citation type="journal article" date="2022" name="Plant J.">
        <title>Strategies of tolerance reflected in two North American maple genomes.</title>
        <authorList>
            <person name="McEvoy S.L."/>
            <person name="Sezen U.U."/>
            <person name="Trouern-Trend A."/>
            <person name="McMahon S.M."/>
            <person name="Schaberg P.G."/>
            <person name="Yang J."/>
            <person name="Wegrzyn J.L."/>
            <person name="Swenson N.G."/>
        </authorList>
    </citation>
    <scope>NUCLEOTIDE SEQUENCE</scope>
    <source>
        <strain evidence="14">91603</strain>
    </source>
</reference>
<evidence type="ECO:0000256" key="13">
    <source>
        <dbReference type="ARBA" id="ARBA00043832"/>
    </source>
</evidence>
<name>A0AAD5NG18_ACENE</name>
<dbReference type="AlphaFoldDB" id="A0AAD5NG18"/>
<gene>
    <name evidence="14" type="ORF">LWI28_006469</name>
</gene>
<evidence type="ECO:0000313" key="14">
    <source>
        <dbReference type="EMBL" id="KAI9156434.1"/>
    </source>
</evidence>